<name>A0A7G3AKF3_LUTLO</name>
<feature type="compositionally biased region" description="Polar residues" evidence="2">
    <location>
        <begin position="192"/>
        <end position="203"/>
    </location>
</feature>
<feature type="region of interest" description="Disordered" evidence="2">
    <location>
        <begin position="152"/>
        <end position="203"/>
    </location>
</feature>
<evidence type="ECO:0000256" key="1">
    <source>
        <dbReference type="ARBA" id="ARBA00005707"/>
    </source>
</evidence>
<comment type="similarity">
    <text evidence="1">Belongs to the UPF0488 family.</text>
</comment>
<sequence length="203" mass="23141">MPPPKLKLHKSSGKVKDLKLLKAPEQNTSQVIENNIELELCWCVQKLELSLSSGKLSEKQALDTEKTLRILKGANQPVIKKRQVMRNTFGDYRAQMAEEEKQLSLVAKKIKFTTPKEQKNDKNASKSYFVKKSALQHSGTDFKFNFNVDENQKCSESDTNSEDKSETTKESPEHPDGPDCHDSQSKSKFIPSDNSFRFNFQVE</sequence>
<dbReference type="AlphaFoldDB" id="A0A7G3AKF3"/>
<feature type="compositionally biased region" description="Basic and acidic residues" evidence="2">
    <location>
        <begin position="152"/>
        <end position="185"/>
    </location>
</feature>
<protein>
    <submittedName>
        <fullName evidence="3">Uncharacterized protein</fullName>
    </submittedName>
</protein>
<dbReference type="EMBL" id="GITU01003996">
    <property type="protein sequence ID" value="MBC1172699.1"/>
    <property type="molecule type" value="Transcribed_RNA"/>
</dbReference>
<proteinExistence type="inferred from homology"/>
<accession>A0A7G3AKF3</accession>
<dbReference type="PANTHER" id="PTHR13602:SF2">
    <property type="entry name" value="UPF0488 PROTEIN C8ORF33"/>
    <property type="match status" value="1"/>
</dbReference>
<reference evidence="3" key="1">
    <citation type="journal article" date="2020" name="BMC">
        <title>Leishmania infection induces a limited differential gene expression in the sand fly midgut.</title>
        <authorList>
            <person name="Coutinho-Abreu I.V."/>
            <person name="Serafim T.D."/>
            <person name="Meneses C."/>
            <person name="Kamhawi S."/>
            <person name="Oliveira F."/>
            <person name="Valenzuela J.G."/>
        </authorList>
    </citation>
    <scope>NUCLEOTIDE SEQUENCE</scope>
    <source>
        <strain evidence="3">Jacobina</strain>
        <tissue evidence="3">Midgut</tissue>
    </source>
</reference>
<dbReference type="Pfam" id="PF15393">
    <property type="entry name" value="DUF4615"/>
    <property type="match status" value="1"/>
</dbReference>
<dbReference type="InterPro" id="IPR029274">
    <property type="entry name" value="DUF4615"/>
</dbReference>
<evidence type="ECO:0000256" key="2">
    <source>
        <dbReference type="SAM" id="MobiDB-lite"/>
    </source>
</evidence>
<evidence type="ECO:0000313" key="3">
    <source>
        <dbReference type="EMBL" id="MBC1172699.1"/>
    </source>
</evidence>
<dbReference type="PANTHER" id="PTHR13602">
    <property type="entry name" value="UPF0488 PROTEIN C8ORF33"/>
    <property type="match status" value="1"/>
</dbReference>
<organism evidence="3">
    <name type="scientific">Lutzomyia longipalpis</name>
    <name type="common">Sand fly</name>
    <dbReference type="NCBI Taxonomy" id="7200"/>
    <lineage>
        <taxon>Eukaryota</taxon>
        <taxon>Metazoa</taxon>
        <taxon>Ecdysozoa</taxon>
        <taxon>Arthropoda</taxon>
        <taxon>Hexapoda</taxon>
        <taxon>Insecta</taxon>
        <taxon>Pterygota</taxon>
        <taxon>Neoptera</taxon>
        <taxon>Endopterygota</taxon>
        <taxon>Diptera</taxon>
        <taxon>Nematocera</taxon>
        <taxon>Psychodoidea</taxon>
        <taxon>Psychodidae</taxon>
        <taxon>Lutzomyia</taxon>
        <taxon>Lutzomyia</taxon>
    </lineage>
</organism>
<dbReference type="VEuPathDB" id="VectorBase:LLONM1_007316"/>